<dbReference type="CDD" id="cd17920">
    <property type="entry name" value="DEXHc_RecQ"/>
    <property type="match status" value="1"/>
</dbReference>
<accession>A0ABV0C0X5</accession>
<dbReference type="Gene3D" id="1.10.10.10">
    <property type="entry name" value="Winged helix-like DNA-binding domain superfamily/Winged helix DNA-binding domain"/>
    <property type="match status" value="1"/>
</dbReference>
<evidence type="ECO:0000256" key="12">
    <source>
        <dbReference type="ARBA" id="ARBA00044550"/>
    </source>
</evidence>
<feature type="domain" description="Helicase ATP-binding" evidence="13">
    <location>
        <begin position="26"/>
        <end position="194"/>
    </location>
</feature>
<organism evidence="15 16">
    <name type="scientific">Sphingobacterium kitahiroshimense</name>
    <dbReference type="NCBI Taxonomy" id="470446"/>
    <lineage>
        <taxon>Bacteria</taxon>
        <taxon>Pseudomonadati</taxon>
        <taxon>Bacteroidota</taxon>
        <taxon>Sphingobacteriia</taxon>
        <taxon>Sphingobacteriales</taxon>
        <taxon>Sphingobacteriaceae</taxon>
        <taxon>Sphingobacterium</taxon>
    </lineage>
</organism>
<keyword evidence="4" id="KW-0378">Hydrolase</keyword>
<keyword evidence="16" id="KW-1185">Reference proteome</keyword>
<protein>
    <recommendedName>
        <fullName evidence="11">ATP-dependent DNA helicase RecQ</fullName>
        <ecNumber evidence="10">5.6.2.4</ecNumber>
    </recommendedName>
    <alternativeName>
        <fullName evidence="12">DNA 3'-5' helicase RecQ</fullName>
    </alternativeName>
</protein>
<dbReference type="InterPro" id="IPR001650">
    <property type="entry name" value="Helicase_C-like"/>
</dbReference>
<evidence type="ECO:0000259" key="13">
    <source>
        <dbReference type="PROSITE" id="PS51192"/>
    </source>
</evidence>
<dbReference type="InterPro" id="IPR036388">
    <property type="entry name" value="WH-like_DNA-bd_sf"/>
</dbReference>
<dbReference type="InterPro" id="IPR011545">
    <property type="entry name" value="DEAD/DEAH_box_helicase_dom"/>
</dbReference>
<dbReference type="InterPro" id="IPR004589">
    <property type="entry name" value="DNA_helicase_ATP-dep_RecQ"/>
</dbReference>
<dbReference type="PROSITE" id="PS51194">
    <property type="entry name" value="HELICASE_CTER"/>
    <property type="match status" value="1"/>
</dbReference>
<gene>
    <name evidence="15" type="ORF">ABE541_21530</name>
</gene>
<reference evidence="15 16" key="1">
    <citation type="submission" date="2024-04" db="EMBL/GenBank/DDBJ databases">
        <title>WGS of bacteria from Torrens River.</title>
        <authorList>
            <person name="Wyrsch E.R."/>
            <person name="Drigo B."/>
        </authorList>
    </citation>
    <scope>NUCLEOTIDE SEQUENCE [LARGE SCALE GENOMIC DNA]</scope>
    <source>
        <strain evidence="15 16">TWI391</strain>
    </source>
</reference>
<dbReference type="SMART" id="SM00490">
    <property type="entry name" value="HELICc"/>
    <property type="match status" value="1"/>
</dbReference>
<dbReference type="GO" id="GO:0004386">
    <property type="term" value="F:helicase activity"/>
    <property type="evidence" value="ECO:0007669"/>
    <property type="project" value="UniProtKB-KW"/>
</dbReference>
<keyword evidence="3" id="KW-0547">Nucleotide-binding</keyword>
<evidence type="ECO:0000313" key="15">
    <source>
        <dbReference type="EMBL" id="MEN5379863.1"/>
    </source>
</evidence>
<dbReference type="Proteomes" id="UP001409291">
    <property type="component" value="Unassembled WGS sequence"/>
</dbReference>
<keyword evidence="2" id="KW-0479">Metal-binding</keyword>
<dbReference type="Gene3D" id="3.40.50.300">
    <property type="entry name" value="P-loop containing nucleotide triphosphate hydrolases"/>
    <property type="match status" value="2"/>
</dbReference>
<comment type="caution">
    <text evidence="15">The sequence shown here is derived from an EMBL/GenBank/DDBJ whole genome shotgun (WGS) entry which is preliminary data.</text>
</comment>
<comment type="similarity">
    <text evidence="1">Belongs to the helicase family. RecQ subfamily.</text>
</comment>
<dbReference type="Pfam" id="PF00270">
    <property type="entry name" value="DEAD"/>
    <property type="match status" value="1"/>
</dbReference>
<proteinExistence type="inferred from homology"/>
<dbReference type="InterPro" id="IPR014001">
    <property type="entry name" value="Helicase_ATP-bd"/>
</dbReference>
<evidence type="ECO:0000256" key="2">
    <source>
        <dbReference type="ARBA" id="ARBA00022723"/>
    </source>
</evidence>
<dbReference type="PROSITE" id="PS51192">
    <property type="entry name" value="HELICASE_ATP_BIND_1"/>
    <property type="match status" value="1"/>
</dbReference>
<dbReference type="EC" id="5.6.2.4" evidence="10"/>
<evidence type="ECO:0000256" key="1">
    <source>
        <dbReference type="ARBA" id="ARBA00005446"/>
    </source>
</evidence>
<keyword evidence="7" id="KW-0238">DNA-binding</keyword>
<keyword evidence="6" id="KW-0067">ATP-binding</keyword>
<evidence type="ECO:0000256" key="7">
    <source>
        <dbReference type="ARBA" id="ARBA00023125"/>
    </source>
</evidence>
<dbReference type="PANTHER" id="PTHR13710:SF105">
    <property type="entry name" value="ATP-DEPENDENT DNA HELICASE Q1"/>
    <property type="match status" value="1"/>
</dbReference>
<sequence>MSVDSISILKQYWGHDEFRPLQEEIIQSVLDKKDTLALLPTGGGKSICFQVPAMILSGICIVVTPLIALMKDQVRHLKDIGIEAVAIYSGLKPREVDIILDNCIFGHIKFLYLSPERLYSELVQERIKHMPVNLYAIDEAHCISQWGYDFRPSYLQLSKLREIHPDIPFLALTATATTSVIADIQDKLAFKKKNVFVKSFLRDNLGYMALEEENKSGRMLRVIQKLGGSGVVYVRNRRETQEIARFLVNNGISADFYHAGLIGKDRDDKQEAWMQNRTRVIVATNAFGMGIDKSDVRFVIHLDIPESLEAYYQEAGRAGRDGKKAYPVMLYQQEDKNRLLKNLELSFPTVAFIQQVYHYLCNHFQIPYGAGEGVVFDFDVVSFIKKYKLETIPTLSALKFLEKDGWLTLSEAVFIPSRFKFEVNHQELYKIQVQYERYDKLIKAILRSYGGVFDDYISINEYEFAKKLGVSYEQIVSLINALVKMEIASYIPPTDSPQLSFLQDRVDYKNLYVDHVFIRERQRVKTVQIEAMLNYIEHSQCRSQSLLHYFGEQNTLFCQVCDLCLIRNHRVKLHHNIKLEIERILLNEAQTIHDLIGRISLGDDEIKLEVVRNLIDHHKIMVVDDRYIWNTNI</sequence>
<evidence type="ECO:0000256" key="9">
    <source>
        <dbReference type="ARBA" id="ARBA00034617"/>
    </source>
</evidence>
<dbReference type="Pfam" id="PF00271">
    <property type="entry name" value="Helicase_C"/>
    <property type="match status" value="1"/>
</dbReference>
<dbReference type="SMART" id="SM00487">
    <property type="entry name" value="DEXDc"/>
    <property type="match status" value="1"/>
</dbReference>
<dbReference type="EMBL" id="JBDJNQ010000012">
    <property type="protein sequence ID" value="MEN5379863.1"/>
    <property type="molecule type" value="Genomic_DNA"/>
</dbReference>
<keyword evidence="5 15" id="KW-0347">Helicase</keyword>
<evidence type="ECO:0000256" key="4">
    <source>
        <dbReference type="ARBA" id="ARBA00022801"/>
    </source>
</evidence>
<keyword evidence="8" id="KW-0413">Isomerase</keyword>
<feature type="domain" description="Helicase C-terminal" evidence="14">
    <location>
        <begin position="218"/>
        <end position="364"/>
    </location>
</feature>
<dbReference type="InterPro" id="IPR027417">
    <property type="entry name" value="P-loop_NTPase"/>
</dbReference>
<evidence type="ECO:0000256" key="11">
    <source>
        <dbReference type="ARBA" id="ARBA00044535"/>
    </source>
</evidence>
<dbReference type="InterPro" id="IPR032284">
    <property type="entry name" value="RecQ_Zn-bd"/>
</dbReference>
<dbReference type="PANTHER" id="PTHR13710">
    <property type="entry name" value="DNA HELICASE RECQ FAMILY MEMBER"/>
    <property type="match status" value="1"/>
</dbReference>
<evidence type="ECO:0000256" key="8">
    <source>
        <dbReference type="ARBA" id="ARBA00023235"/>
    </source>
</evidence>
<dbReference type="Pfam" id="PF16124">
    <property type="entry name" value="RecQ_Zn_bind"/>
    <property type="match status" value="1"/>
</dbReference>
<name>A0ABV0C0X5_9SPHI</name>
<evidence type="ECO:0000256" key="5">
    <source>
        <dbReference type="ARBA" id="ARBA00022806"/>
    </source>
</evidence>
<comment type="catalytic activity">
    <reaction evidence="9">
        <text>Couples ATP hydrolysis with the unwinding of duplex DNA by translocating in the 3'-5' direction.</text>
        <dbReference type="EC" id="5.6.2.4"/>
    </reaction>
</comment>
<evidence type="ECO:0000313" key="16">
    <source>
        <dbReference type="Proteomes" id="UP001409291"/>
    </source>
</evidence>
<dbReference type="NCBIfam" id="TIGR00614">
    <property type="entry name" value="recQ_fam"/>
    <property type="match status" value="1"/>
</dbReference>
<evidence type="ECO:0000256" key="6">
    <source>
        <dbReference type="ARBA" id="ARBA00022840"/>
    </source>
</evidence>
<dbReference type="SUPFAM" id="SSF52540">
    <property type="entry name" value="P-loop containing nucleoside triphosphate hydrolases"/>
    <property type="match status" value="1"/>
</dbReference>
<dbReference type="RefSeq" id="WP_346582721.1">
    <property type="nucleotide sequence ID" value="NZ_JBDJLH010000009.1"/>
</dbReference>
<evidence type="ECO:0000256" key="10">
    <source>
        <dbReference type="ARBA" id="ARBA00034808"/>
    </source>
</evidence>
<evidence type="ECO:0000259" key="14">
    <source>
        <dbReference type="PROSITE" id="PS51194"/>
    </source>
</evidence>
<evidence type="ECO:0000256" key="3">
    <source>
        <dbReference type="ARBA" id="ARBA00022741"/>
    </source>
</evidence>